<dbReference type="EMBL" id="CP065959">
    <property type="protein sequence ID" value="QQC92882.1"/>
    <property type="molecule type" value="Genomic_DNA"/>
</dbReference>
<dbReference type="SUPFAM" id="SSF160904">
    <property type="entry name" value="Jann2411-like"/>
    <property type="match status" value="1"/>
</dbReference>
<dbReference type="Proteomes" id="UP000596130">
    <property type="component" value="Chromosome"/>
</dbReference>
<dbReference type="PANTHER" id="PTHR35525">
    <property type="entry name" value="BLL6575 PROTEIN"/>
    <property type="match status" value="1"/>
</dbReference>
<dbReference type="Pfam" id="PF11706">
    <property type="entry name" value="zf-CGNR"/>
    <property type="match status" value="1"/>
</dbReference>
<dbReference type="InterPro" id="IPR023286">
    <property type="entry name" value="ABATE_dom_sf"/>
</dbReference>
<name>A0A7T4U1T9_9ACTN</name>
<dbReference type="InterPro" id="IPR010852">
    <property type="entry name" value="ABATE"/>
</dbReference>
<gene>
    <name evidence="3" type="ORF">I8755_34460</name>
</gene>
<dbReference type="PANTHER" id="PTHR35525:SF3">
    <property type="entry name" value="BLL6575 PROTEIN"/>
    <property type="match status" value="1"/>
</dbReference>
<feature type="transmembrane region" description="Helical" evidence="1">
    <location>
        <begin position="104"/>
        <end position="123"/>
    </location>
</feature>
<evidence type="ECO:0000313" key="4">
    <source>
        <dbReference type="Proteomes" id="UP000596130"/>
    </source>
</evidence>
<sequence length="173" mass="19085">MHLNPYGTDAVNLAADLCNRRPADADELTRRCRAAGLSLEHPATEADVARTLAVLDAWEEVVDATGEQERADRANRMLAESTAHPRLTDHAGDGWHLHYREDRLSLGALLASLIAVGTALHLVGRGMHRLRRCAVAECVTIFADTSRTGRQRYCSQRCANRDAVRRHRARAAA</sequence>
<dbReference type="Gene3D" id="1.10.3300.10">
    <property type="entry name" value="Jann2411-like domain"/>
    <property type="match status" value="1"/>
</dbReference>
<feature type="domain" description="Zinc finger CGNR" evidence="2">
    <location>
        <begin position="129"/>
        <end position="170"/>
    </location>
</feature>
<keyword evidence="1" id="KW-0472">Membrane</keyword>
<accession>A0A7T4U1T9</accession>
<keyword evidence="1" id="KW-0812">Transmembrane</keyword>
<evidence type="ECO:0000256" key="1">
    <source>
        <dbReference type="SAM" id="Phobius"/>
    </source>
</evidence>
<proteinExistence type="predicted"/>
<reference evidence="3 4" key="1">
    <citation type="submission" date="2020-12" db="EMBL/GenBank/DDBJ databases">
        <title>Identification and biosynthesis of polyene macrolides produced by Streptomyces alfalfae Men-myco-93-63.</title>
        <authorList>
            <person name="Liu D."/>
            <person name="Li Y."/>
            <person name="Liu L."/>
            <person name="Han X."/>
            <person name="Shen F."/>
        </authorList>
    </citation>
    <scope>NUCLEOTIDE SEQUENCE [LARGE SCALE GENOMIC DNA]</scope>
    <source>
        <strain evidence="3 4">Men-myco-93-63</strain>
    </source>
</reference>
<evidence type="ECO:0000259" key="2">
    <source>
        <dbReference type="Pfam" id="PF11706"/>
    </source>
</evidence>
<evidence type="ECO:0000313" key="3">
    <source>
        <dbReference type="EMBL" id="QQC92882.1"/>
    </source>
</evidence>
<keyword evidence="1" id="KW-1133">Transmembrane helix</keyword>
<dbReference type="AlphaFoldDB" id="A0A7T4U1T9"/>
<protein>
    <submittedName>
        <fullName evidence="3">CGNR zinc finger domain-containing protein</fullName>
    </submittedName>
</protein>
<dbReference type="InterPro" id="IPR021005">
    <property type="entry name" value="Znf_CGNR"/>
</dbReference>
<dbReference type="RefSeq" id="WP_198504502.1">
    <property type="nucleotide sequence ID" value="NZ_CP065959.1"/>
</dbReference>
<organism evidence="3 4">
    <name type="scientific">Streptomyces alfalfae</name>
    <dbReference type="NCBI Taxonomy" id="1642299"/>
    <lineage>
        <taxon>Bacteria</taxon>
        <taxon>Bacillati</taxon>
        <taxon>Actinomycetota</taxon>
        <taxon>Actinomycetes</taxon>
        <taxon>Kitasatosporales</taxon>
        <taxon>Streptomycetaceae</taxon>
        <taxon>Streptomyces</taxon>
    </lineage>
</organism>